<dbReference type="AlphaFoldDB" id="A0AAI9P9A6"/>
<evidence type="ECO:0000313" key="3">
    <source>
        <dbReference type="Proteomes" id="UP000887009"/>
    </source>
</evidence>
<organism evidence="2 3">
    <name type="scientific">Aeromonas caviae</name>
    <name type="common">Aeromonas punctata</name>
    <dbReference type="NCBI Taxonomy" id="648"/>
    <lineage>
        <taxon>Bacteria</taxon>
        <taxon>Pseudomonadati</taxon>
        <taxon>Pseudomonadota</taxon>
        <taxon>Gammaproteobacteria</taxon>
        <taxon>Aeromonadales</taxon>
        <taxon>Aeromonadaceae</taxon>
        <taxon>Aeromonas</taxon>
    </lineage>
</organism>
<accession>A0AAI9P9A6</accession>
<feature type="compositionally biased region" description="Basic and acidic residues" evidence="1">
    <location>
        <begin position="14"/>
        <end position="37"/>
    </location>
</feature>
<evidence type="ECO:0000313" key="2">
    <source>
        <dbReference type="EMBL" id="GJA54375.1"/>
    </source>
</evidence>
<feature type="region of interest" description="Disordered" evidence="1">
    <location>
        <begin position="1"/>
        <end position="48"/>
    </location>
</feature>
<comment type="caution">
    <text evidence="2">The sequence shown here is derived from an EMBL/GenBank/DDBJ whole genome shotgun (WGS) entry which is preliminary data.</text>
</comment>
<dbReference type="EMBL" id="BPNL01000017">
    <property type="protein sequence ID" value="GJA54375.1"/>
    <property type="molecule type" value="Genomic_DNA"/>
</dbReference>
<proteinExistence type="predicted"/>
<dbReference type="Proteomes" id="UP000887009">
    <property type="component" value="Unassembled WGS sequence"/>
</dbReference>
<gene>
    <name evidence="2" type="ORF">KAM348_17980</name>
</gene>
<sequence length="48" mass="5198">MCKKSCGSGGDALEEAKLGEDDGGRQKQEDPLRERVLWHQPTALSKAA</sequence>
<protein>
    <submittedName>
        <fullName evidence="2">Uncharacterized protein</fullName>
    </submittedName>
</protein>
<evidence type="ECO:0000256" key="1">
    <source>
        <dbReference type="SAM" id="MobiDB-lite"/>
    </source>
</evidence>
<reference evidence="2" key="1">
    <citation type="submission" date="2021-07" db="EMBL/GenBank/DDBJ databases">
        <title>Draft genome sequence of carbapenem-resistant Aeromonas spp. in Japan.</title>
        <authorList>
            <person name="Maehana S."/>
            <person name="Suzuki M."/>
            <person name="Kitasato H."/>
        </authorList>
    </citation>
    <scope>NUCLEOTIDE SEQUENCE</scope>
    <source>
        <strain evidence="2">KAM348</strain>
    </source>
</reference>
<name>A0AAI9P9A6_AERCA</name>